<dbReference type="InterPro" id="IPR041569">
    <property type="entry name" value="AAA_lid_3"/>
</dbReference>
<dbReference type="GO" id="GO:0005524">
    <property type="term" value="F:ATP binding"/>
    <property type="evidence" value="ECO:0007669"/>
    <property type="project" value="UniProtKB-KW"/>
</dbReference>
<comment type="caution">
    <text evidence="7">The sequence shown here is derived from an EMBL/GenBank/DDBJ whole genome shotgun (WGS) entry which is preliminary data.</text>
</comment>
<dbReference type="GO" id="GO:0005737">
    <property type="term" value="C:cytoplasm"/>
    <property type="evidence" value="ECO:0007669"/>
    <property type="project" value="UniProtKB-ARBA"/>
</dbReference>
<dbReference type="Gene3D" id="3.40.50.300">
    <property type="entry name" value="P-loop containing nucleotide triphosphate hydrolases"/>
    <property type="match status" value="2"/>
</dbReference>
<dbReference type="RefSeq" id="WP_010842875.1">
    <property type="nucleotide sequence ID" value="NZ_AQPW01000012.1"/>
</dbReference>
<name>R7Y9X4_9ACTN</name>
<dbReference type="PATRIC" id="fig|1316928.3.peg.2471"/>
<dbReference type="PANTHER" id="PTHR23077">
    <property type="entry name" value="AAA-FAMILY ATPASE"/>
    <property type="match status" value="1"/>
</dbReference>
<evidence type="ECO:0000256" key="1">
    <source>
        <dbReference type="ARBA" id="ARBA00022737"/>
    </source>
</evidence>
<dbReference type="PANTHER" id="PTHR23077:SF171">
    <property type="entry name" value="NUCLEAR VALOSIN-CONTAINING PROTEIN-LIKE"/>
    <property type="match status" value="1"/>
</dbReference>
<dbReference type="InterPro" id="IPR003960">
    <property type="entry name" value="ATPase_AAA_CS"/>
</dbReference>
<dbReference type="EMBL" id="AQPW01000012">
    <property type="protein sequence ID" value="EON32574.1"/>
    <property type="molecule type" value="Genomic_DNA"/>
</dbReference>
<dbReference type="CDD" id="cd19511">
    <property type="entry name" value="RecA-like_CDC48_r2-like"/>
    <property type="match status" value="1"/>
</dbReference>
<dbReference type="SUPFAM" id="SSF50692">
    <property type="entry name" value="ADC-like"/>
    <property type="match status" value="1"/>
</dbReference>
<keyword evidence="2 4" id="KW-0547">Nucleotide-binding</keyword>
<organism evidence="7 8">
    <name type="scientific">Gordonia terrae C-6</name>
    <dbReference type="NCBI Taxonomy" id="1316928"/>
    <lineage>
        <taxon>Bacteria</taxon>
        <taxon>Bacillati</taxon>
        <taxon>Actinomycetota</taxon>
        <taxon>Actinomycetes</taxon>
        <taxon>Mycobacteriales</taxon>
        <taxon>Gordoniaceae</taxon>
        <taxon>Gordonia</taxon>
    </lineage>
</organism>
<feature type="domain" description="CDC48 N-terminal subdomain" evidence="6">
    <location>
        <begin position="8"/>
        <end position="92"/>
    </location>
</feature>
<dbReference type="Gene3D" id="1.10.8.60">
    <property type="match status" value="2"/>
</dbReference>
<protein>
    <submittedName>
        <fullName evidence="7">ATPases of the AAA+ class</fullName>
    </submittedName>
</protein>
<dbReference type="AlphaFoldDB" id="R7Y9X4"/>
<keyword evidence="1" id="KW-0677">Repeat</keyword>
<proteinExistence type="inferred from homology"/>
<comment type="similarity">
    <text evidence="4">Belongs to the AAA ATPase family.</text>
</comment>
<dbReference type="InterPro" id="IPR003593">
    <property type="entry name" value="AAA+_ATPase"/>
</dbReference>
<dbReference type="Pfam" id="PF17862">
    <property type="entry name" value="AAA_lid_3"/>
    <property type="match status" value="2"/>
</dbReference>
<dbReference type="InterPro" id="IPR027417">
    <property type="entry name" value="P-loop_NTPase"/>
</dbReference>
<keyword evidence="3 4" id="KW-0067">ATP-binding</keyword>
<gene>
    <name evidence="7" type="ORF">GTC6_12286</name>
</gene>
<dbReference type="InterPro" id="IPR009010">
    <property type="entry name" value="Asp_de-COase-like_dom_sf"/>
</dbReference>
<dbReference type="GO" id="GO:0016887">
    <property type="term" value="F:ATP hydrolysis activity"/>
    <property type="evidence" value="ECO:0007669"/>
    <property type="project" value="InterPro"/>
</dbReference>
<evidence type="ECO:0000259" key="5">
    <source>
        <dbReference type="SMART" id="SM00382"/>
    </source>
</evidence>
<evidence type="ECO:0000256" key="3">
    <source>
        <dbReference type="ARBA" id="ARBA00022840"/>
    </source>
</evidence>
<feature type="domain" description="AAA+ ATPase" evidence="5">
    <location>
        <begin position="283"/>
        <end position="409"/>
    </location>
</feature>
<dbReference type="SUPFAM" id="SSF52540">
    <property type="entry name" value="P-loop containing nucleoside triphosphate hydrolases"/>
    <property type="match status" value="2"/>
</dbReference>
<dbReference type="Pfam" id="PF00004">
    <property type="entry name" value="AAA"/>
    <property type="match status" value="2"/>
</dbReference>
<sequence length="763" mass="79296">MSAPASLTLTARHNPSAAEARRGIIRVHPEVLTALALREWDAVSITGARVTAAVVAATEASAPTGVALLDEIAFSNAGVRENSTVVLAPVAVQGASRVVVSGSALATQSITESTLRRALLGKVLSVGDAVSLLPRDLGPELAATEATRALARSVGITWTTELLTVTATEPGPPADGQVSAPVSVQTNTAVLWSTRAGEVAPLGDRTGPGSPRIPGALGMVSETESLRPVVAPAPFREPAREPDVPVRPVSELVGVDSQITKLTEWLTITLDEPDVLRTLGATPRLGVLVTGPAGGGKATLVRSVCASRTLVTVDGPTAGATQAEARLRTVAEAVARARSAGGVLLITDVDALLPAEPEPVAALILDELRSGISDGRIVLVATTAEPVRLDARLRDPSLCDRELVIGLPDAATRARLLSAILSNVPTDGDLDLTSVASRTPGFVAGDLAALAREAALRAATRASAEKSAPSLRTEDLVGALDVIRPVSRSDSPEVALGSITLADVGDMVETKQALTEAVLWPLQHPDTFARLGVDPPRGVLLFGPPGCGKTFVVRALAASGQLSVHTVKGAELMDKWVGSSEKAVRDLFARARESAPSLIFLDEVDALAPRRGQSTDSGVGDRVVAALLTELDGVEPLQDVVVLGATNRPDLIDPALLRPGRLERLVFVPPPDTDARGDILRATGRDVPLDGVDLDELAADLEGYSAADCSALLREAALSAMRRDIDAASVTVADVDEARRRVRPSLDPAQVADLKAYAQRRLD</sequence>
<evidence type="ECO:0000313" key="8">
    <source>
        <dbReference type="Proteomes" id="UP000013569"/>
    </source>
</evidence>
<evidence type="ECO:0000256" key="4">
    <source>
        <dbReference type="RuleBase" id="RU003651"/>
    </source>
</evidence>
<dbReference type="Proteomes" id="UP000013569">
    <property type="component" value="Unassembled WGS sequence"/>
</dbReference>
<reference evidence="7 8" key="1">
    <citation type="journal article" date="2013" name="Genome Announc.">
        <title>Draft Genome Sequence of a Benzothiophene-Desulfurizing Bacterium, Gordona terrae Strain C-6.</title>
        <authorList>
            <person name="Wang W."/>
            <person name="Ma T."/>
            <person name="Ren Y."/>
            <person name="Li G."/>
        </authorList>
    </citation>
    <scope>NUCLEOTIDE SEQUENCE [LARGE SCALE GENOMIC DNA]</scope>
    <source>
        <strain evidence="7 8">C-6</strain>
    </source>
</reference>
<dbReference type="PROSITE" id="PS00674">
    <property type="entry name" value="AAA"/>
    <property type="match status" value="1"/>
</dbReference>
<dbReference type="FunFam" id="3.40.50.300:FF:000018">
    <property type="entry name" value="Cell division control 48"/>
    <property type="match status" value="1"/>
</dbReference>
<accession>R7Y9X4</accession>
<evidence type="ECO:0000259" key="6">
    <source>
        <dbReference type="SMART" id="SM01073"/>
    </source>
</evidence>
<dbReference type="InterPro" id="IPR050168">
    <property type="entry name" value="AAA_ATPase_domain"/>
</dbReference>
<dbReference type="InterPro" id="IPR003338">
    <property type="entry name" value="CDC4_N-term_subdom"/>
</dbReference>
<dbReference type="OrthoDB" id="9809379at2"/>
<dbReference type="SMART" id="SM01073">
    <property type="entry name" value="CDC48_N"/>
    <property type="match status" value="1"/>
</dbReference>
<dbReference type="SMART" id="SM00382">
    <property type="entry name" value="AAA"/>
    <property type="match status" value="2"/>
</dbReference>
<evidence type="ECO:0000313" key="7">
    <source>
        <dbReference type="EMBL" id="EON32574.1"/>
    </source>
</evidence>
<feature type="domain" description="AAA+ ATPase" evidence="5">
    <location>
        <begin position="535"/>
        <end position="672"/>
    </location>
</feature>
<dbReference type="Gene3D" id="2.40.40.20">
    <property type="match status" value="1"/>
</dbReference>
<evidence type="ECO:0000256" key="2">
    <source>
        <dbReference type="ARBA" id="ARBA00022741"/>
    </source>
</evidence>
<dbReference type="InterPro" id="IPR003959">
    <property type="entry name" value="ATPase_AAA_core"/>
</dbReference>
<dbReference type="Pfam" id="PF02359">
    <property type="entry name" value="CDC48_N"/>
    <property type="match status" value="1"/>
</dbReference>